<feature type="coiled-coil region" evidence="1">
    <location>
        <begin position="608"/>
        <end position="781"/>
    </location>
</feature>
<dbReference type="PANTHER" id="PTHR39063:SF1">
    <property type="entry name" value="OFD1 CENTRIOLE AND CENTRIOLAR SATELLITE PROTEIN"/>
    <property type="match status" value="1"/>
</dbReference>
<evidence type="ECO:0000313" key="3">
    <source>
        <dbReference type="Ensembl" id="ENSCAFP00000059196.1"/>
    </source>
</evidence>
<reference evidence="3" key="2">
    <citation type="submission" date="2025-08" db="UniProtKB">
        <authorList>
            <consortium name="Ensembl"/>
        </authorList>
    </citation>
    <scope>IDENTIFICATION</scope>
</reference>
<dbReference type="Pfam" id="PF16045">
    <property type="entry name" value="LisH_2"/>
    <property type="match status" value="1"/>
</dbReference>
<dbReference type="FunCoup" id="A0A8P0P8A6">
    <property type="interactions" value="637"/>
</dbReference>
<feature type="coiled-coil region" evidence="1">
    <location>
        <begin position="1117"/>
        <end position="1158"/>
    </location>
</feature>
<feature type="coiled-coil region" evidence="1">
    <location>
        <begin position="422"/>
        <end position="484"/>
    </location>
</feature>
<dbReference type="Gene3D" id="1.20.960.40">
    <property type="match status" value="1"/>
</dbReference>
<feature type="region of interest" description="Disordered" evidence="2">
    <location>
        <begin position="882"/>
        <end position="1058"/>
    </location>
</feature>
<proteinExistence type="predicted"/>
<dbReference type="Ensembl" id="ENSCAFT00000064025.2">
    <property type="protein sequence ID" value="ENSCAFP00000059196.1"/>
    <property type="gene ID" value="ENSCAFG00000011764.6"/>
</dbReference>
<reference evidence="3 4" key="1">
    <citation type="journal article" date="2005" name="Nature">
        <title>Genome sequence, comparative analysis and haplotype structure of the domestic dog.</title>
        <authorList>
            <consortium name="Broad Sequencing Platform"/>
            <person name="Lindblad-Toh K."/>
            <person name="Wade C.M."/>
            <person name="Mikkelsen T.S."/>
            <person name="Karlsson E.K."/>
            <person name="Jaffe D.B."/>
            <person name="Kamal M."/>
            <person name="Clamp M."/>
            <person name="Chang J.L."/>
            <person name="Kulbokas E.J. III"/>
            <person name="Zody M.C."/>
            <person name="Mauceli E."/>
            <person name="Xie X."/>
            <person name="Breen M."/>
            <person name="Wayne R.K."/>
            <person name="Ostrander E.A."/>
            <person name="Ponting C.P."/>
            <person name="Galibert F."/>
            <person name="Smith D.R."/>
            <person name="DeJong P.J."/>
            <person name="Kirkness E."/>
            <person name="Alvarez P."/>
            <person name="Biagi T."/>
            <person name="Brockman W."/>
            <person name="Butler J."/>
            <person name="Chin C.W."/>
            <person name="Cook A."/>
            <person name="Cuff J."/>
            <person name="Daly M.J."/>
            <person name="DeCaprio D."/>
            <person name="Gnerre S."/>
            <person name="Grabherr M."/>
            <person name="Kellis M."/>
            <person name="Kleber M."/>
            <person name="Bardeleben C."/>
            <person name="Goodstadt L."/>
            <person name="Heger A."/>
            <person name="Hitte C."/>
            <person name="Kim L."/>
            <person name="Koepfli K.P."/>
            <person name="Parker H.G."/>
            <person name="Pollinger J.P."/>
            <person name="Searle S.M."/>
            <person name="Sutter N.B."/>
            <person name="Thomas R."/>
            <person name="Webber C."/>
            <person name="Baldwin J."/>
            <person name="Abebe A."/>
            <person name="Abouelleil A."/>
            <person name="Aftuck L."/>
            <person name="Ait-Zahra M."/>
            <person name="Aldredge T."/>
            <person name="Allen N."/>
            <person name="An P."/>
            <person name="Anderson S."/>
            <person name="Antoine C."/>
            <person name="Arachchi H."/>
            <person name="Aslam A."/>
            <person name="Ayotte L."/>
            <person name="Bachantsang P."/>
            <person name="Barry A."/>
            <person name="Bayul T."/>
            <person name="Benamara M."/>
            <person name="Berlin A."/>
            <person name="Bessette D."/>
            <person name="Blitshteyn B."/>
            <person name="Bloom T."/>
            <person name="Blye J."/>
            <person name="Boguslavskiy L."/>
            <person name="Bonnet C."/>
            <person name="Boukhgalter B."/>
            <person name="Brown A."/>
            <person name="Cahill P."/>
            <person name="Calixte N."/>
            <person name="Camarata J."/>
            <person name="Cheshatsang Y."/>
            <person name="Chu J."/>
            <person name="Citroen M."/>
            <person name="Collymore A."/>
            <person name="Cooke P."/>
            <person name="Dawoe T."/>
            <person name="Daza R."/>
            <person name="Decktor K."/>
            <person name="DeGray S."/>
            <person name="Dhargay N."/>
            <person name="Dooley K."/>
            <person name="Dooley K."/>
            <person name="Dorje P."/>
            <person name="Dorjee K."/>
            <person name="Dorris L."/>
            <person name="Duffey N."/>
            <person name="Dupes A."/>
            <person name="Egbiremolen O."/>
            <person name="Elong R."/>
            <person name="Falk J."/>
            <person name="Farina A."/>
            <person name="Faro S."/>
            <person name="Ferguson D."/>
            <person name="Ferreira P."/>
            <person name="Fisher S."/>
            <person name="FitzGerald M."/>
            <person name="Foley K."/>
            <person name="Foley C."/>
            <person name="Franke A."/>
            <person name="Friedrich D."/>
            <person name="Gage D."/>
            <person name="Garber M."/>
            <person name="Gearin G."/>
            <person name="Giannoukos G."/>
            <person name="Goode T."/>
            <person name="Goyette A."/>
            <person name="Graham J."/>
            <person name="Grandbois E."/>
            <person name="Gyaltsen K."/>
            <person name="Hafez N."/>
            <person name="Hagopian D."/>
            <person name="Hagos B."/>
            <person name="Hall J."/>
            <person name="Healy C."/>
            <person name="Hegarty R."/>
            <person name="Honan T."/>
            <person name="Horn A."/>
            <person name="Houde N."/>
            <person name="Hughes L."/>
            <person name="Hunnicutt L."/>
            <person name="Husby M."/>
            <person name="Jester B."/>
            <person name="Jones C."/>
            <person name="Kamat A."/>
            <person name="Kanga B."/>
            <person name="Kells C."/>
            <person name="Khazanovich D."/>
            <person name="Kieu A.C."/>
            <person name="Kisner P."/>
            <person name="Kumar M."/>
            <person name="Lance K."/>
            <person name="Landers T."/>
            <person name="Lara M."/>
            <person name="Lee W."/>
            <person name="Leger J.P."/>
            <person name="Lennon N."/>
            <person name="Leuper L."/>
            <person name="LeVine S."/>
            <person name="Liu J."/>
            <person name="Liu X."/>
            <person name="Lokyitsang Y."/>
            <person name="Lokyitsang T."/>
            <person name="Lui A."/>
            <person name="Macdonald J."/>
            <person name="Major J."/>
            <person name="Marabella R."/>
            <person name="Maru K."/>
            <person name="Matthews C."/>
            <person name="McDonough S."/>
            <person name="Mehta T."/>
            <person name="Meldrim J."/>
            <person name="Melnikov A."/>
            <person name="Meneus L."/>
            <person name="Mihalev A."/>
            <person name="Mihova T."/>
            <person name="Miller K."/>
            <person name="Mittelman R."/>
            <person name="Mlenga V."/>
            <person name="Mulrain L."/>
            <person name="Munson G."/>
            <person name="Navidi A."/>
            <person name="Naylor J."/>
            <person name="Nguyen T."/>
            <person name="Nguyen N."/>
            <person name="Nguyen C."/>
            <person name="Nguyen T."/>
            <person name="Nicol R."/>
            <person name="Norbu N."/>
            <person name="Norbu C."/>
            <person name="Novod N."/>
            <person name="Nyima T."/>
            <person name="Olandt P."/>
            <person name="O'Neill B."/>
            <person name="O'Neill K."/>
            <person name="Osman S."/>
            <person name="Oyono L."/>
            <person name="Patti C."/>
            <person name="Perrin D."/>
            <person name="Phunkhang P."/>
            <person name="Pierre F."/>
            <person name="Priest M."/>
            <person name="Rachupka A."/>
            <person name="Raghuraman S."/>
            <person name="Rameau R."/>
            <person name="Ray V."/>
            <person name="Raymond C."/>
            <person name="Rege F."/>
            <person name="Rise C."/>
            <person name="Rogers J."/>
            <person name="Rogov P."/>
            <person name="Sahalie J."/>
            <person name="Settipalli S."/>
            <person name="Sharpe T."/>
            <person name="Shea T."/>
            <person name="Sheehan M."/>
            <person name="Sherpa N."/>
            <person name="Shi J."/>
            <person name="Shih D."/>
            <person name="Sloan J."/>
            <person name="Smith C."/>
            <person name="Sparrow T."/>
            <person name="Stalker J."/>
            <person name="Stange-Thomann N."/>
            <person name="Stavropoulos S."/>
            <person name="Stone C."/>
            <person name="Stone S."/>
            <person name="Sykes S."/>
            <person name="Tchuinga P."/>
            <person name="Tenzing P."/>
            <person name="Tesfaye S."/>
            <person name="Thoulutsang D."/>
            <person name="Thoulutsang Y."/>
            <person name="Topham K."/>
            <person name="Topping I."/>
            <person name="Tsamla T."/>
            <person name="Vassiliev H."/>
            <person name="Venkataraman V."/>
            <person name="Vo A."/>
            <person name="Wangchuk T."/>
            <person name="Wangdi T."/>
            <person name="Weiand M."/>
            <person name="Wilkinson J."/>
            <person name="Wilson A."/>
            <person name="Yadav S."/>
            <person name="Yang S."/>
            <person name="Yang X."/>
            <person name="Young G."/>
            <person name="Yu Q."/>
            <person name="Zainoun J."/>
            <person name="Zembek L."/>
            <person name="Zimmer A."/>
            <person name="Lander E.S."/>
        </authorList>
    </citation>
    <scope>NUCLEOTIDE SEQUENCE [LARGE SCALE GENOMIC DNA]</scope>
    <source>
        <strain evidence="3">Boxer</strain>
    </source>
</reference>
<accession>A0A8P0P8A6</accession>
<name>A0A8P0P8A6_CANLF</name>
<feature type="compositionally biased region" description="Pro residues" evidence="2">
    <location>
        <begin position="993"/>
        <end position="1003"/>
    </location>
</feature>
<dbReference type="InterPro" id="IPR055289">
    <property type="entry name" value="OFD1"/>
</dbReference>
<keyword evidence="1" id="KW-0175">Coiled coil</keyword>
<dbReference type="SMART" id="SM00667">
    <property type="entry name" value="LisH"/>
    <property type="match status" value="1"/>
</dbReference>
<evidence type="ECO:0000256" key="2">
    <source>
        <dbReference type="SAM" id="MobiDB-lite"/>
    </source>
</evidence>
<feature type="region of interest" description="Disordered" evidence="2">
    <location>
        <begin position="205"/>
        <end position="225"/>
    </location>
</feature>
<feature type="compositionally biased region" description="Low complexity" evidence="2">
    <location>
        <begin position="888"/>
        <end position="901"/>
    </location>
</feature>
<evidence type="ECO:0000256" key="1">
    <source>
        <dbReference type="SAM" id="Coils"/>
    </source>
</evidence>
<dbReference type="Proteomes" id="UP000002254">
    <property type="component" value="Chromosome X"/>
</dbReference>
<dbReference type="InterPro" id="IPR006594">
    <property type="entry name" value="LisH"/>
</dbReference>
<gene>
    <name evidence="3" type="primary">OFD1</name>
</gene>
<protein>
    <submittedName>
        <fullName evidence="3">OFD1 centriole and centriolar satellite protein</fullName>
    </submittedName>
</protein>
<dbReference type="PROSITE" id="PS50896">
    <property type="entry name" value="LISH"/>
    <property type="match status" value="1"/>
</dbReference>
<sequence length="1294" mass="146268">MCIGGVACDEISRKGTGQVRPGRLQAGWRHSHNSRRAGPGMSSKAPAPYSLHLLPAARIRQSQQPHFPRPTRAAPRRAPWVGTPRAILARVRRWHLARVRCWRLARGGRSFRPEYGACAVALPAWAVPLGGPRGGAGSTRNAPNSCSYVFVFCCLTTGPRPRGAWESLLWATTPPTHGPPRGSANGLQFLVHSKRRSSASFFSTAPRRRLGSGGRDSPSSCACSPGGVLTRAKTTMPSKPDMLSQDELRKKLYQTFKDRGILDTLKTQLRNKLIHELMHPVLNGELQPPSVSVEGSALLTSASNSLVADYLQRCGYEYSLSVFFPESGLAKEKVLTMQDLLQLIKINPESSLYKSLISGFDKENKGFLLHFLRELADYHQSKASCDAETQTSLAFPGKDSLAEKLQLIDDQFADASPQRPKLESLEIKLNEYKKEIEQQLQAEMCHKLKYFKDTEVAKIKMEEKRKAEKELAKFRNQFEQALRAKSEAFISRERLALERIQKHQEIETKEIYAQRQLLLKDIDLLRGREAELKQRIEAFELAQRLQEEQNKSITDALRKRELNIKSIEESYDQKLKNELLKYQLELKDDYIARTNRLIDDERKNKEKAIHLQEELSAINSKKEELNHSVNRVKELELELESVRAQCLAITNQNHLLNEKVKEMSDYSLLKEGKLELQAQNRLLKQQVEDSRNENLRLLNHIAQPSPELVVFQKELKKAENAIALEHKEFENHKLALQKQLQSEIEHSAQLKAQIRDYDESVNRLTIQVADLRLQLKQTQTALENEVYRNPKQSLIDRSVSRLLSGKTVVPWNGDLNGDFLKNPLKQERLMAIIPRITSLPNASTESSSPDSDLEFVVNTKMRVKELEQEAERLEKAFQNYHRRVSQHPAKSPLTSKSPPSLHLVGTLKNITSGAPQRPPSAEDKVVSEQCAVGTPDEDKSSASEAQTGNMASRPRRSISSRRLSSTPLPKAKRSLDDEMYLEGLAQSHAAGPSPGPDGTPRPSPTESRHSLSLHPLPSSPEQASLYQKQLKLQDKTEFSNPDKPPFKDNEELESSFECAGSTPKQFEVNVLHPAGDMPHMDAAAAAVSFHYPSKDQKQMGEPKEEEKIWEGHMRERKEREERRQNEWQEALERERKELEKLDQERRMIEESLKIEMEKELELSVEEMKEKAVGDENLLEKYMKIIQQNQDQEMADKVLTLWTSLLWRGVPRDVLVCLKTIEPKSAFAIGDKMVESIENPQSRAALVAQQFSAACSPGCDPGDPGSSLRSGSLHEACFSLCLCLCLSLSPLCVFS</sequence>
<dbReference type="PANTHER" id="PTHR39063">
    <property type="entry name" value="ORAL-FACIAL-DIGITAL SYNDROME 1 PROTEIN HOMOLOG"/>
    <property type="match status" value="1"/>
</dbReference>
<feature type="compositionally biased region" description="Low complexity" evidence="2">
    <location>
        <begin position="1010"/>
        <end position="1020"/>
    </location>
</feature>
<organism evidence="3 4">
    <name type="scientific">Canis lupus familiaris</name>
    <name type="common">Dog</name>
    <name type="synonym">Canis familiaris</name>
    <dbReference type="NCBI Taxonomy" id="9615"/>
    <lineage>
        <taxon>Eukaryota</taxon>
        <taxon>Metazoa</taxon>
        <taxon>Chordata</taxon>
        <taxon>Craniata</taxon>
        <taxon>Vertebrata</taxon>
        <taxon>Euteleostomi</taxon>
        <taxon>Mammalia</taxon>
        <taxon>Eutheria</taxon>
        <taxon>Laurasiatheria</taxon>
        <taxon>Carnivora</taxon>
        <taxon>Caniformia</taxon>
        <taxon>Canidae</taxon>
        <taxon>Canis</taxon>
    </lineage>
</organism>
<evidence type="ECO:0000313" key="4">
    <source>
        <dbReference type="Proteomes" id="UP000002254"/>
    </source>
</evidence>